<gene>
    <name evidence="1" type="ORF">FRZ06_01270</name>
</gene>
<dbReference type="EMBL" id="CP042469">
    <property type="protein sequence ID" value="QOX62073.1"/>
    <property type="molecule type" value="Genomic_DNA"/>
</dbReference>
<organism evidence="1 2">
    <name type="scientific">Anoxybacterium hadale</name>
    <dbReference type="NCBI Taxonomy" id="3408580"/>
    <lineage>
        <taxon>Bacteria</taxon>
        <taxon>Bacillati</taxon>
        <taxon>Bacillota</taxon>
        <taxon>Clostridia</taxon>
        <taxon>Peptostreptococcales</taxon>
        <taxon>Anaerovoracaceae</taxon>
        <taxon>Anoxybacterium</taxon>
    </lineage>
</organism>
<name>A0ACD1A6N3_9FIRM</name>
<accession>A0ACD1A6N3</accession>
<proteinExistence type="predicted"/>
<protein>
    <submittedName>
        <fullName evidence="1">4Fe-4S dicluster domain-containing protein</fullName>
    </submittedName>
</protein>
<evidence type="ECO:0000313" key="1">
    <source>
        <dbReference type="EMBL" id="QOX62073.1"/>
    </source>
</evidence>
<sequence>MSTGREDGKPVTPVEAAKTEGKLPKKLPWVIPVNCEGCGSCVNACKNGLMMKETNVAGVFVPWLDEPRRCTGCGRCAAVCVMGAISMTSYVEMALSRFLEKKPELPYEEIS</sequence>
<evidence type="ECO:0000313" key="2">
    <source>
        <dbReference type="Proteomes" id="UP000594014"/>
    </source>
</evidence>
<dbReference type="Proteomes" id="UP000594014">
    <property type="component" value="Chromosome"/>
</dbReference>
<keyword evidence="2" id="KW-1185">Reference proteome</keyword>
<reference evidence="1" key="1">
    <citation type="submission" date="2019-08" db="EMBL/GenBank/DDBJ databases">
        <title>Genome sequence of Clostridiales bacterium MT110.</title>
        <authorList>
            <person name="Cao J."/>
        </authorList>
    </citation>
    <scope>NUCLEOTIDE SEQUENCE</scope>
    <source>
        <strain evidence="1">MT110</strain>
    </source>
</reference>